<feature type="transmembrane region" description="Helical" evidence="9">
    <location>
        <begin position="126"/>
        <end position="151"/>
    </location>
</feature>
<feature type="domain" description="ABC transporter" evidence="10">
    <location>
        <begin position="198"/>
        <end position="497"/>
    </location>
</feature>
<evidence type="ECO:0000259" key="11">
    <source>
        <dbReference type="PROSITE" id="PS50929"/>
    </source>
</evidence>
<dbReference type="SUPFAM" id="SSF90123">
    <property type="entry name" value="ABC transporter transmembrane region"/>
    <property type="match status" value="2"/>
</dbReference>
<dbReference type="Pfam" id="PF00005">
    <property type="entry name" value="ABC_tran"/>
    <property type="match status" value="2"/>
</dbReference>
<dbReference type="PANTHER" id="PTHR43394:SF27">
    <property type="entry name" value="ATP-DEPENDENT TRANSLOCASE ABCB1-LIKE"/>
    <property type="match status" value="1"/>
</dbReference>
<evidence type="ECO:0000256" key="4">
    <source>
        <dbReference type="ARBA" id="ARBA00022741"/>
    </source>
</evidence>
<feature type="transmembrane region" description="Helical" evidence="9">
    <location>
        <begin position="569"/>
        <end position="593"/>
    </location>
</feature>
<dbReference type="GO" id="GO:0005524">
    <property type="term" value="F:ATP binding"/>
    <property type="evidence" value="ECO:0007669"/>
    <property type="project" value="UniProtKB-KW"/>
</dbReference>
<feature type="domain" description="ABC transmembrane type-1" evidence="11">
    <location>
        <begin position="1"/>
        <end position="186"/>
    </location>
</feature>
<evidence type="ECO:0008006" key="14">
    <source>
        <dbReference type="Google" id="ProtNLM"/>
    </source>
</evidence>
<evidence type="ECO:0000256" key="2">
    <source>
        <dbReference type="ARBA" id="ARBA00007577"/>
    </source>
</evidence>
<accession>A0A9P1MCM6</accession>
<gene>
    <name evidence="12" type="ORF">PPNO1_LOCUS5582</name>
</gene>
<feature type="transmembrane region" description="Helical" evidence="9">
    <location>
        <begin position="613"/>
        <end position="632"/>
    </location>
</feature>
<dbReference type="SMART" id="SM00382">
    <property type="entry name" value="AAA"/>
    <property type="match status" value="2"/>
</dbReference>
<comment type="subcellular location">
    <subcellularLocation>
        <location evidence="1">Membrane</location>
        <topology evidence="1">Multi-pass membrane protein</topology>
    </subcellularLocation>
</comment>
<keyword evidence="4" id="KW-0547">Nucleotide-binding</keyword>
<evidence type="ECO:0000256" key="3">
    <source>
        <dbReference type="ARBA" id="ARBA00022692"/>
    </source>
</evidence>
<dbReference type="InterPro" id="IPR027417">
    <property type="entry name" value="P-loop_NTPase"/>
</dbReference>
<dbReference type="InterPro" id="IPR011527">
    <property type="entry name" value="ABC1_TM_dom"/>
</dbReference>
<comment type="caution">
    <text evidence="12">The sequence shown here is derived from an EMBL/GenBank/DDBJ whole genome shotgun (WGS) entry which is preliminary data.</text>
</comment>
<dbReference type="Proteomes" id="UP000838763">
    <property type="component" value="Unassembled WGS sequence"/>
</dbReference>
<feature type="domain" description="ABC transporter" evidence="10">
    <location>
        <begin position="898"/>
        <end position="1138"/>
    </location>
</feature>
<dbReference type="OrthoDB" id="6500128at2759"/>
<dbReference type="Gene3D" id="3.40.50.300">
    <property type="entry name" value="P-loop containing nucleotide triphosphate hydrolases"/>
    <property type="match status" value="3"/>
</dbReference>
<dbReference type="InterPro" id="IPR003439">
    <property type="entry name" value="ABC_transporter-like_ATP-bd"/>
</dbReference>
<evidence type="ECO:0000256" key="6">
    <source>
        <dbReference type="ARBA" id="ARBA00022989"/>
    </source>
</evidence>
<dbReference type="CDD" id="cd18578">
    <property type="entry name" value="ABC_6TM_Pgp_ABCB1_D2_like"/>
    <property type="match status" value="1"/>
</dbReference>
<evidence type="ECO:0000313" key="12">
    <source>
        <dbReference type="EMBL" id="CAI4215908.1"/>
    </source>
</evidence>
<feature type="transmembrane region" description="Helical" evidence="9">
    <location>
        <begin position="35"/>
        <end position="68"/>
    </location>
</feature>
<keyword evidence="3 9" id="KW-0812">Transmembrane</keyword>
<feature type="region of interest" description="Disordered" evidence="8">
    <location>
        <begin position="269"/>
        <end position="302"/>
    </location>
</feature>
<dbReference type="EMBL" id="CALLCH030000013">
    <property type="protein sequence ID" value="CAI4215908.1"/>
    <property type="molecule type" value="Genomic_DNA"/>
</dbReference>
<evidence type="ECO:0000256" key="7">
    <source>
        <dbReference type="ARBA" id="ARBA00023136"/>
    </source>
</evidence>
<feature type="domain" description="ABC transmembrane type-1" evidence="11">
    <location>
        <begin position="573"/>
        <end position="860"/>
    </location>
</feature>
<dbReference type="PROSITE" id="PS50929">
    <property type="entry name" value="ABC_TM1F"/>
    <property type="match status" value="2"/>
</dbReference>
<comment type="similarity">
    <text evidence="2">Belongs to the ABC transporter superfamily. ABCB family. Multidrug resistance exporter (TC 3.A.1.201) subfamily.</text>
</comment>
<dbReference type="SUPFAM" id="SSF52540">
    <property type="entry name" value="P-loop containing nucleoside triphosphate hydrolases"/>
    <property type="match status" value="3"/>
</dbReference>
<feature type="transmembrane region" description="Helical" evidence="9">
    <location>
        <begin position="718"/>
        <end position="736"/>
    </location>
</feature>
<protein>
    <recommendedName>
        <fullName evidence="14">P-loop containing nucleoside triphosphate hydrolase protein</fullName>
    </recommendedName>
</protein>
<keyword evidence="6 9" id="KW-1133">Transmembrane helix</keyword>
<evidence type="ECO:0000313" key="13">
    <source>
        <dbReference type="Proteomes" id="UP000838763"/>
    </source>
</evidence>
<keyword evidence="13" id="KW-1185">Reference proteome</keyword>
<evidence type="ECO:0000256" key="1">
    <source>
        <dbReference type="ARBA" id="ARBA00004141"/>
    </source>
</evidence>
<dbReference type="GO" id="GO:0016020">
    <property type="term" value="C:membrane"/>
    <property type="evidence" value="ECO:0007669"/>
    <property type="project" value="UniProtKB-SubCell"/>
</dbReference>
<sequence>MPAGAPATAITTTSTTLQIGISERLGTFLEFNGTIWASIIVAFVWSWDITLVTSSLILYEILVLCIILPTTVKGQAATIEADTHSTAVASEALGGIRHIMACGAQSRIIVRYGQWVQEARTRAQKLAPIIGIQFGLVFFGIFGAFGLAFWYGMQRYIKGTLDNPGTVIIVLTSVMLILTSLERIATPLMAPDIEDEDIVFEDVVFEYPSRPGATVLDSANLRIKIGQNTALVGPSGSGKSTIVGLLERWYSLQDQPLLPLIVESKLPEKKKKDGSNKKGEEPGKEESQTKPQDAEQTAAAVDAKPKLSGRVMVGEYNLEDLDITWWRAQIGLVQQEPFLFNGTIYANVANGLIGTEWADLPEEKKREMVEEACREAYAHEFIDRLPEKYDTRVGDGGAKLSGGQKQRVAIARAIIKNPRIMILDEATSAMDTRSEGIVQAALDRVTKNRTTITIAHRLSTIRKADRIVVMQKGRVVEEGTHEALMENSEGVYSGLVHAQALRLSDSSHEEPQVTSVADDFNPEAEKAAAYDSEPVIEVIAGEAEETKKKKPRSLVQGFGKALYMERAQWPLYVLIILSGAAVAAGTPIQAWLFSKVIGVFLLTGDELRREANFWSLMWLALAGGVGLAYLAAGWSSLRAQYNVSAVYKQRYFTAMLYQKAAFFDEEGNSHGSLTSRVSGDAKQLEELLGLNLAFFVSGIFTIVGCVILSLFYGWQLGLVATFVTMPIMLASGYWKLRQEVQFDEMNAEVFRESSQFATEALGAIRTVSALTMESAIDARYQRLLDAHVNEAMRKARWNSVLFGFAASAGLGCQALVFWYGGRLLANGSYTLEAFLVCYLAAIQGAEAAGQSLGIAPSAAKAKSAANRIMDLIESSNALQEEQRALKGRVPDVKGGAEIELKNVHFKYPTRDVDVFKGLNLRIEKGQFAALVGPSGCGKTTIISLLERFYDIAPGDGEILCDGTNIQDYDIFGYRDTLSLVSQEPTLFRGSLRDNILIGVSDPSSISEETLHAVCRSAFIHDFIISLPEGYDTDVGTKGLAMSGGQKQRIAIARALIRNPKVLLLDEATSALDSESEKIVQVALEKAREGRTMVAVAHRLSTIQNADVIFVFDEGQIVEKGTHDELIQRRGVYWSMCRNQALDQ</sequence>
<dbReference type="Gene3D" id="1.20.1560.10">
    <property type="entry name" value="ABC transporter type 1, transmembrane domain"/>
    <property type="match status" value="3"/>
</dbReference>
<dbReference type="PROSITE" id="PS00211">
    <property type="entry name" value="ABC_TRANSPORTER_1"/>
    <property type="match status" value="2"/>
</dbReference>
<dbReference type="FunFam" id="3.40.50.300:FF:000913">
    <property type="entry name" value="ABC multidrug transporter SitT"/>
    <property type="match status" value="1"/>
</dbReference>
<dbReference type="CDD" id="cd03249">
    <property type="entry name" value="ABC_MTABC3_MDL1_MDL2"/>
    <property type="match status" value="1"/>
</dbReference>
<reference evidence="12" key="1">
    <citation type="submission" date="2022-11" db="EMBL/GenBank/DDBJ databases">
        <authorList>
            <person name="Scott C."/>
            <person name="Bruce N."/>
        </authorList>
    </citation>
    <scope>NUCLEOTIDE SEQUENCE</scope>
</reference>
<dbReference type="PANTHER" id="PTHR43394">
    <property type="entry name" value="ATP-DEPENDENT PERMEASE MDL1, MITOCHONDRIAL"/>
    <property type="match status" value="1"/>
</dbReference>
<dbReference type="AlphaFoldDB" id="A0A9P1MCM6"/>
<keyword evidence="5" id="KW-0067">ATP-binding</keyword>
<proteinExistence type="inferred from homology"/>
<feature type="transmembrane region" description="Helical" evidence="9">
    <location>
        <begin position="163"/>
        <end position="181"/>
    </location>
</feature>
<evidence type="ECO:0000256" key="5">
    <source>
        <dbReference type="ARBA" id="ARBA00022840"/>
    </source>
</evidence>
<organism evidence="12 13">
    <name type="scientific">Parascedosporium putredinis</name>
    <dbReference type="NCBI Taxonomy" id="1442378"/>
    <lineage>
        <taxon>Eukaryota</taxon>
        <taxon>Fungi</taxon>
        <taxon>Dikarya</taxon>
        <taxon>Ascomycota</taxon>
        <taxon>Pezizomycotina</taxon>
        <taxon>Sordariomycetes</taxon>
        <taxon>Hypocreomycetidae</taxon>
        <taxon>Microascales</taxon>
        <taxon>Microascaceae</taxon>
        <taxon>Parascedosporium</taxon>
    </lineage>
</organism>
<evidence type="ECO:0000256" key="9">
    <source>
        <dbReference type="SAM" id="Phobius"/>
    </source>
</evidence>
<dbReference type="Pfam" id="PF00664">
    <property type="entry name" value="ABC_membrane"/>
    <property type="match status" value="2"/>
</dbReference>
<dbReference type="InterPro" id="IPR003593">
    <property type="entry name" value="AAA+_ATPase"/>
</dbReference>
<feature type="transmembrane region" description="Helical" evidence="9">
    <location>
        <begin position="800"/>
        <end position="820"/>
    </location>
</feature>
<evidence type="ECO:0000256" key="8">
    <source>
        <dbReference type="SAM" id="MobiDB-lite"/>
    </source>
</evidence>
<dbReference type="InterPro" id="IPR017871">
    <property type="entry name" value="ABC_transporter-like_CS"/>
</dbReference>
<feature type="transmembrane region" description="Helical" evidence="9">
    <location>
        <begin position="692"/>
        <end position="712"/>
    </location>
</feature>
<feature type="compositionally biased region" description="Basic and acidic residues" evidence="8">
    <location>
        <begin position="269"/>
        <end position="288"/>
    </location>
</feature>
<keyword evidence="7 9" id="KW-0472">Membrane</keyword>
<dbReference type="PROSITE" id="PS50893">
    <property type="entry name" value="ABC_TRANSPORTER_2"/>
    <property type="match status" value="2"/>
</dbReference>
<dbReference type="InterPro" id="IPR039421">
    <property type="entry name" value="Type_1_exporter"/>
</dbReference>
<evidence type="ECO:0000259" key="10">
    <source>
        <dbReference type="PROSITE" id="PS50893"/>
    </source>
</evidence>
<dbReference type="GO" id="GO:0140359">
    <property type="term" value="F:ABC-type transporter activity"/>
    <property type="evidence" value="ECO:0007669"/>
    <property type="project" value="InterPro"/>
</dbReference>
<dbReference type="GO" id="GO:0016887">
    <property type="term" value="F:ATP hydrolysis activity"/>
    <property type="evidence" value="ECO:0007669"/>
    <property type="project" value="InterPro"/>
</dbReference>
<name>A0A9P1MCM6_9PEZI</name>
<dbReference type="InterPro" id="IPR036640">
    <property type="entry name" value="ABC1_TM_sf"/>
</dbReference>